<dbReference type="GO" id="GO:0000287">
    <property type="term" value="F:magnesium ion binding"/>
    <property type="evidence" value="ECO:0007669"/>
    <property type="project" value="TreeGrafter"/>
</dbReference>
<dbReference type="InterPro" id="IPR036412">
    <property type="entry name" value="HAD-like_sf"/>
</dbReference>
<proteinExistence type="predicted"/>
<gene>
    <name evidence="1" type="ORF">EGT49_00555</name>
</gene>
<dbReference type="SFLD" id="SFLDS00003">
    <property type="entry name" value="Haloacid_Dehalogenase"/>
    <property type="match status" value="1"/>
</dbReference>
<name>A0A4Z0JQY5_9LACO</name>
<dbReference type="PANTHER" id="PTHR10000">
    <property type="entry name" value="PHOSPHOSERINE PHOSPHATASE"/>
    <property type="match status" value="1"/>
</dbReference>
<organism evidence="1 2">
    <name type="scientific">Companilactobacillus suantsaicola</name>
    <dbReference type="NCBI Taxonomy" id="2487723"/>
    <lineage>
        <taxon>Bacteria</taxon>
        <taxon>Bacillati</taxon>
        <taxon>Bacillota</taxon>
        <taxon>Bacilli</taxon>
        <taxon>Lactobacillales</taxon>
        <taxon>Lactobacillaceae</taxon>
        <taxon>Companilactobacillus</taxon>
    </lineage>
</organism>
<dbReference type="SUPFAM" id="SSF56784">
    <property type="entry name" value="HAD-like"/>
    <property type="match status" value="1"/>
</dbReference>
<comment type="caution">
    <text evidence="1">The sequence shown here is derived from an EMBL/GenBank/DDBJ whole genome shotgun (WGS) entry which is preliminary data.</text>
</comment>
<evidence type="ECO:0000313" key="2">
    <source>
        <dbReference type="Proteomes" id="UP000298021"/>
    </source>
</evidence>
<dbReference type="Gene3D" id="3.30.1240.10">
    <property type="match status" value="1"/>
</dbReference>
<dbReference type="AlphaFoldDB" id="A0A4Z0JQY5"/>
<dbReference type="RefSeq" id="WP_135371012.1">
    <property type="nucleotide sequence ID" value="NZ_RKLY01000001.1"/>
</dbReference>
<dbReference type="GO" id="GO:0005829">
    <property type="term" value="C:cytosol"/>
    <property type="evidence" value="ECO:0007669"/>
    <property type="project" value="TreeGrafter"/>
</dbReference>
<dbReference type="EMBL" id="RKLY01000001">
    <property type="protein sequence ID" value="TGD25401.1"/>
    <property type="molecule type" value="Genomic_DNA"/>
</dbReference>
<dbReference type="InterPro" id="IPR023214">
    <property type="entry name" value="HAD_sf"/>
</dbReference>
<evidence type="ECO:0000313" key="1">
    <source>
        <dbReference type="EMBL" id="TGD25401.1"/>
    </source>
</evidence>
<keyword evidence="2" id="KW-1185">Reference proteome</keyword>
<protein>
    <submittedName>
        <fullName evidence="1">HAD family phosphatase</fullName>
    </submittedName>
</protein>
<dbReference type="GO" id="GO:0016791">
    <property type="term" value="F:phosphatase activity"/>
    <property type="evidence" value="ECO:0007669"/>
    <property type="project" value="UniProtKB-ARBA"/>
</dbReference>
<reference evidence="1 2" key="1">
    <citation type="submission" date="2018-10" db="EMBL/GenBank/DDBJ databases">
        <title>Lactobacillus sp. R7 and Lactobacillus sp. R19 isolated from fermented mustard green product of Taiwan.</title>
        <authorList>
            <person name="Lin S.-T."/>
        </authorList>
    </citation>
    <scope>NUCLEOTIDE SEQUENCE [LARGE SCALE GENOMIC DNA]</scope>
    <source>
        <strain evidence="1 2">BCRC 81127</strain>
    </source>
</reference>
<dbReference type="SFLD" id="SFLDG01140">
    <property type="entry name" value="C2.B:_Phosphomannomutase_and_P"/>
    <property type="match status" value="1"/>
</dbReference>
<dbReference type="OrthoDB" id="9781413at2"/>
<dbReference type="InterPro" id="IPR006379">
    <property type="entry name" value="HAD-SF_hydro_IIB"/>
</dbReference>
<dbReference type="PANTHER" id="PTHR10000:SF8">
    <property type="entry name" value="HAD SUPERFAMILY HYDROLASE-LIKE, TYPE 3"/>
    <property type="match status" value="1"/>
</dbReference>
<dbReference type="NCBIfam" id="TIGR00099">
    <property type="entry name" value="Cof-subfamily"/>
    <property type="match status" value="1"/>
</dbReference>
<dbReference type="CDD" id="cd07516">
    <property type="entry name" value="HAD_Pase"/>
    <property type="match status" value="1"/>
</dbReference>
<sequence>MDIKMIAIDMDGTLLDDKKKISADNKLAIKKALDQGIKVVLNSGRSYDGIIDSCHELGISGGDQYIIEFGGNIIESLNKKIHYRKVLENTTCQEIAEQLTDEKITHILIDTKGNIYDSYQEWMEKRMLDPELGIVKFLMHTRKHKLNALAAKLHQKFDQKFFIVITSPRDIELFPKDVNKGLALQKLAKRLKINMKQVLTIGDLDNDVPMLKLAGMGVAMANSPQRIKDFADDITLDNNHSGVAAAIKKYALDEDK</sequence>
<dbReference type="Gene3D" id="3.40.50.1000">
    <property type="entry name" value="HAD superfamily/HAD-like"/>
    <property type="match status" value="1"/>
</dbReference>
<accession>A0A4Z0JQY5</accession>
<dbReference type="Proteomes" id="UP000298021">
    <property type="component" value="Unassembled WGS sequence"/>
</dbReference>
<dbReference type="Pfam" id="PF08282">
    <property type="entry name" value="Hydrolase_3"/>
    <property type="match status" value="1"/>
</dbReference>
<dbReference type="InterPro" id="IPR000150">
    <property type="entry name" value="Cof"/>
</dbReference>
<dbReference type="NCBIfam" id="TIGR01484">
    <property type="entry name" value="HAD-SF-IIB"/>
    <property type="match status" value="1"/>
</dbReference>